<dbReference type="GO" id="GO:0042173">
    <property type="term" value="P:regulation of sporulation resulting in formation of a cellular spore"/>
    <property type="evidence" value="ECO:0007669"/>
    <property type="project" value="InterPro"/>
</dbReference>
<sequence length="74" mass="8712">MLRFRKKDSKELIKRMAKTNGCSVSEIRREMQYAIDEARNSDDPNKQAEFQRLFGNKIPSPEEFICVVSKNLKF</sequence>
<evidence type="ECO:0000313" key="1">
    <source>
        <dbReference type="EMBL" id="CUN98261.1"/>
    </source>
</evidence>
<name>A0A174BB70_9FIRM</name>
<organism evidence="1 2">
    <name type="scientific">Blautia wexlerae</name>
    <dbReference type="NCBI Taxonomy" id="418240"/>
    <lineage>
        <taxon>Bacteria</taxon>
        <taxon>Bacillati</taxon>
        <taxon>Bacillota</taxon>
        <taxon>Clostridia</taxon>
        <taxon>Lachnospirales</taxon>
        <taxon>Lachnospiraceae</taxon>
        <taxon>Blautia</taxon>
    </lineage>
</organism>
<dbReference type="Gene3D" id="1.10.10.10">
    <property type="entry name" value="Winged helix-like DNA-binding domain superfamily/Winged helix DNA-binding domain"/>
    <property type="match status" value="1"/>
</dbReference>
<dbReference type="Proteomes" id="UP000095431">
    <property type="component" value="Unassembled WGS sequence"/>
</dbReference>
<dbReference type="RefSeq" id="WP_009319960.1">
    <property type="nucleotide sequence ID" value="NZ_BTHH01000009.1"/>
</dbReference>
<reference evidence="1 2" key="1">
    <citation type="submission" date="2015-09" db="EMBL/GenBank/DDBJ databases">
        <authorList>
            <consortium name="Pathogen Informatics"/>
        </authorList>
    </citation>
    <scope>NUCLEOTIDE SEQUENCE [LARGE SCALE GENOMIC DNA]</scope>
    <source>
        <strain evidence="1 2">2789STDY5834863</strain>
    </source>
</reference>
<dbReference type="GO" id="GO:0005509">
    <property type="term" value="F:calcium ion binding"/>
    <property type="evidence" value="ECO:0007669"/>
    <property type="project" value="InterPro"/>
</dbReference>
<gene>
    <name evidence="1" type="ORF">ERS852478_01557</name>
</gene>
<dbReference type="InterPro" id="IPR036388">
    <property type="entry name" value="WH-like_DNA-bd_sf"/>
</dbReference>
<dbReference type="SUPFAM" id="SSF46894">
    <property type="entry name" value="C-terminal effector domain of the bipartite response regulators"/>
    <property type="match status" value="1"/>
</dbReference>
<dbReference type="InterPro" id="IPR016032">
    <property type="entry name" value="Sig_transdc_resp-reg_C-effctor"/>
</dbReference>
<evidence type="ECO:0000313" key="2">
    <source>
        <dbReference type="Proteomes" id="UP000095431"/>
    </source>
</evidence>
<accession>A0A174BB70</accession>
<proteinExistence type="predicted"/>
<dbReference type="AlphaFoldDB" id="A0A174BB70"/>
<protein>
    <submittedName>
        <fullName evidence="1">Uncharacterized protein</fullName>
    </submittedName>
</protein>
<dbReference type="GO" id="GO:0005737">
    <property type="term" value="C:cytoplasm"/>
    <property type="evidence" value="ECO:0007669"/>
    <property type="project" value="InterPro"/>
</dbReference>
<dbReference type="GO" id="GO:0003677">
    <property type="term" value="F:DNA binding"/>
    <property type="evidence" value="ECO:0007669"/>
    <property type="project" value="InterPro"/>
</dbReference>
<dbReference type="EMBL" id="CYZN01000008">
    <property type="protein sequence ID" value="CUN98261.1"/>
    <property type="molecule type" value="Genomic_DNA"/>
</dbReference>
<dbReference type="GO" id="GO:0003700">
    <property type="term" value="F:DNA-binding transcription factor activity"/>
    <property type="evidence" value="ECO:0007669"/>
    <property type="project" value="InterPro"/>
</dbReference>